<dbReference type="SUPFAM" id="SSF56436">
    <property type="entry name" value="C-type lectin-like"/>
    <property type="match status" value="1"/>
</dbReference>
<proteinExistence type="predicted"/>
<dbReference type="PANTHER" id="PTHR45784:SF3">
    <property type="entry name" value="C-TYPE LECTIN DOMAIN FAMILY 4 MEMBER K-LIKE-RELATED"/>
    <property type="match status" value="1"/>
</dbReference>
<dbReference type="GeneTree" id="ENSGT00940000174523"/>
<dbReference type="InterPro" id="IPR016187">
    <property type="entry name" value="CTDL_fold"/>
</dbReference>
<organism evidence="2 3">
    <name type="scientific">Xiphophorus couchianus</name>
    <name type="common">Monterrey platyfish</name>
    <dbReference type="NCBI Taxonomy" id="32473"/>
    <lineage>
        <taxon>Eukaryota</taxon>
        <taxon>Metazoa</taxon>
        <taxon>Chordata</taxon>
        <taxon>Craniata</taxon>
        <taxon>Vertebrata</taxon>
        <taxon>Euteleostomi</taxon>
        <taxon>Actinopterygii</taxon>
        <taxon>Neopterygii</taxon>
        <taxon>Teleostei</taxon>
        <taxon>Neoteleostei</taxon>
        <taxon>Acanthomorphata</taxon>
        <taxon>Ovalentaria</taxon>
        <taxon>Atherinomorphae</taxon>
        <taxon>Cyprinodontiformes</taxon>
        <taxon>Poeciliidae</taxon>
        <taxon>Poeciliinae</taxon>
        <taxon>Xiphophorus</taxon>
    </lineage>
</organism>
<dbReference type="SMART" id="SM00034">
    <property type="entry name" value="CLECT"/>
    <property type="match status" value="1"/>
</dbReference>
<dbReference type="Gene3D" id="3.10.100.10">
    <property type="entry name" value="Mannose-Binding Protein A, subunit A"/>
    <property type="match status" value="1"/>
</dbReference>
<accession>A0A3B5LSX0</accession>
<dbReference type="InterPro" id="IPR001304">
    <property type="entry name" value="C-type_lectin-like"/>
</dbReference>
<evidence type="ECO:0000259" key="1">
    <source>
        <dbReference type="PROSITE" id="PS50041"/>
    </source>
</evidence>
<dbReference type="PROSITE" id="PS50041">
    <property type="entry name" value="C_TYPE_LECTIN_2"/>
    <property type="match status" value="1"/>
</dbReference>
<evidence type="ECO:0000313" key="2">
    <source>
        <dbReference type="Ensembl" id="ENSXCOP00000013920.1"/>
    </source>
</evidence>
<reference evidence="2" key="1">
    <citation type="submission" date="2025-08" db="UniProtKB">
        <authorList>
            <consortium name="Ensembl"/>
        </authorList>
    </citation>
    <scope>IDENTIFICATION</scope>
</reference>
<dbReference type="InterPro" id="IPR016186">
    <property type="entry name" value="C-type_lectin-like/link_sf"/>
</dbReference>
<dbReference type="AlphaFoldDB" id="A0A3B5LSX0"/>
<name>A0A3B5LSX0_9TELE</name>
<keyword evidence="3" id="KW-1185">Reference proteome</keyword>
<dbReference type="Pfam" id="PF00059">
    <property type="entry name" value="Lectin_C"/>
    <property type="match status" value="1"/>
</dbReference>
<protein>
    <recommendedName>
        <fullName evidence="1">C-type lectin domain-containing protein</fullName>
    </recommendedName>
</protein>
<feature type="domain" description="C-type lectin" evidence="1">
    <location>
        <begin position="36"/>
        <end position="127"/>
    </location>
</feature>
<dbReference type="Ensembl" id="ENSXCOT00000014092.1">
    <property type="protein sequence ID" value="ENSXCOP00000013920.1"/>
    <property type="gene ID" value="ENSXCOG00000010542.1"/>
</dbReference>
<sequence>ISYTSSRFMFVLQFHSQITGTVASMHLPVNLILYMKTWLEAQSYCREKHTDLISGTKQLQDEEVRKLMNSSSTYPHIGLFRDTWRWSDGNSFSFRHWNNDFNYPQSNSGQCAMTVFNDGGKWRNVSCKIYLDKYNLICSNK</sequence>
<reference evidence="2" key="2">
    <citation type="submission" date="2025-09" db="UniProtKB">
        <authorList>
            <consortium name="Ensembl"/>
        </authorList>
    </citation>
    <scope>IDENTIFICATION</scope>
</reference>
<dbReference type="Proteomes" id="UP000261380">
    <property type="component" value="Unplaced"/>
</dbReference>
<dbReference type="PANTHER" id="PTHR45784">
    <property type="entry name" value="C-TYPE LECTIN DOMAIN FAMILY 20 MEMBER A-RELATED"/>
    <property type="match status" value="1"/>
</dbReference>
<evidence type="ECO:0000313" key="3">
    <source>
        <dbReference type="Proteomes" id="UP000261380"/>
    </source>
</evidence>